<keyword evidence="11" id="KW-1185">Reference proteome</keyword>
<dbReference type="EMBL" id="JAUKTV010000018">
    <property type="protein sequence ID" value="KAK0708745.1"/>
    <property type="molecule type" value="Genomic_DNA"/>
</dbReference>
<sequence length="698" mass="76670">MTTPTPMKHALSQQGKTPSQSQHGAVGTPPVSTPFSAAHAASAFSPHGPRSSPQQVKKSPATTLGGHPSVPAVNFDSPSAAAALSALNMGSLDSGLPGFLSRTSEDERAKRLDAMINILSQRKGLVSEAGLERLAKRLGLEVFWDTPVGGETKKSLIVAGAALELSIDFQKDIVQSLSLNFPDSSEIVSKHAAAAGDILLKDLQLEDGQLPLTKSLAGFADNFERLAILDKLSQNPGLNLYEAIAGIYESLLRLHHWEIRKVREDLSFATKRDFEIECLALCTRSGRPTMNSRHRTGLSLDYWKEGRNFKGETPEQTADMIENSKTWSLLIGCAPLNPDNPVSPVRVSSKWISVDVERMPLPEELGPVVDWLDPPPTYLPTPEEENSDPGVLLQAPRLPEAVFQATFDPPIHISADLWDKIRQLGIGVVDSSPERLTTFDNLVLPQASNIGNIKSSDQANAEARTILCHKKILNFPHPNESEEVQVTNHLNTLYIYEPVYGKTLTELTFSHPQHLVMMLPHLRQYVFLSILLENSFKDEPSANIALTASQPSSAVDNGNVTATASTKTNMDEFSDFMNFGLTKTTPAAAIKQEEVVVMTEQDKEAKPPSDLRIDVTLTILPIPRLQIVFPFKTNKTANIILEIRENGHVHVEAQNVLDETNMMGRNGRTRRAEDIGLVLEALEDIGKWANFLVTRWAE</sequence>
<dbReference type="AlphaFoldDB" id="A0AA40A3S0"/>
<comment type="similarity">
    <text evidence="2 7">Belongs to the Mediator complex subunit 1 family.</text>
</comment>
<dbReference type="GO" id="GO:0003712">
    <property type="term" value="F:transcription coregulator activity"/>
    <property type="evidence" value="ECO:0007669"/>
    <property type="project" value="InterPro"/>
</dbReference>
<keyword evidence="5 7" id="KW-0804">Transcription</keyword>
<protein>
    <recommendedName>
        <fullName evidence="7">Mediator of RNA polymerase II transcription subunit 1</fullName>
    </recommendedName>
    <alternativeName>
        <fullName evidence="7">Mediator complex subunit 1</fullName>
    </alternativeName>
</protein>
<organism evidence="10 11">
    <name type="scientific">Apiosordaria backusii</name>
    <dbReference type="NCBI Taxonomy" id="314023"/>
    <lineage>
        <taxon>Eukaryota</taxon>
        <taxon>Fungi</taxon>
        <taxon>Dikarya</taxon>
        <taxon>Ascomycota</taxon>
        <taxon>Pezizomycotina</taxon>
        <taxon>Sordariomycetes</taxon>
        <taxon>Sordariomycetidae</taxon>
        <taxon>Sordariales</taxon>
        <taxon>Lasiosphaeriaceae</taxon>
        <taxon>Apiosordaria</taxon>
    </lineage>
</organism>
<dbReference type="InterPro" id="IPR019680">
    <property type="entry name" value="Mediator_Med1"/>
</dbReference>
<keyword evidence="3 7" id="KW-0805">Transcription regulation</keyword>
<dbReference type="GO" id="GO:0016592">
    <property type="term" value="C:mediator complex"/>
    <property type="evidence" value="ECO:0007669"/>
    <property type="project" value="InterPro"/>
</dbReference>
<keyword evidence="4 7" id="KW-0010">Activator</keyword>
<evidence type="ECO:0000256" key="2">
    <source>
        <dbReference type="ARBA" id="ARBA00006210"/>
    </source>
</evidence>
<feature type="compositionally biased region" description="Low complexity" evidence="8">
    <location>
        <begin position="34"/>
        <end position="47"/>
    </location>
</feature>
<feature type="region of interest" description="Disordered" evidence="8">
    <location>
        <begin position="1"/>
        <end position="72"/>
    </location>
</feature>
<evidence type="ECO:0000256" key="8">
    <source>
        <dbReference type="SAM" id="MobiDB-lite"/>
    </source>
</evidence>
<reference evidence="10" key="1">
    <citation type="submission" date="2023-06" db="EMBL/GenBank/DDBJ databases">
        <title>Genome-scale phylogeny and comparative genomics of the fungal order Sordariales.</title>
        <authorList>
            <consortium name="Lawrence Berkeley National Laboratory"/>
            <person name="Hensen N."/>
            <person name="Bonometti L."/>
            <person name="Westerberg I."/>
            <person name="Brannstrom I.O."/>
            <person name="Guillou S."/>
            <person name="Cros-Aarteil S."/>
            <person name="Calhoun S."/>
            <person name="Haridas S."/>
            <person name="Kuo A."/>
            <person name="Mondo S."/>
            <person name="Pangilinan J."/>
            <person name="Riley R."/>
            <person name="Labutti K."/>
            <person name="Andreopoulos B."/>
            <person name="Lipzen A."/>
            <person name="Chen C."/>
            <person name="Yanf M."/>
            <person name="Daum C."/>
            <person name="Ng V."/>
            <person name="Clum A."/>
            <person name="Steindorff A."/>
            <person name="Ohm R."/>
            <person name="Martin F."/>
            <person name="Silar P."/>
            <person name="Natvig D."/>
            <person name="Lalanne C."/>
            <person name="Gautier V."/>
            <person name="Ament-Velasquez S.L."/>
            <person name="Kruys A."/>
            <person name="Hutchinson M.I."/>
            <person name="Powell A.J."/>
            <person name="Barry K."/>
            <person name="Miller A.N."/>
            <person name="Grigoriev I.V."/>
            <person name="Debuchy R."/>
            <person name="Gladieux P."/>
            <person name="Thoren M.H."/>
            <person name="Johannesson H."/>
        </authorList>
    </citation>
    <scope>NUCLEOTIDE SEQUENCE</scope>
    <source>
        <strain evidence="10">CBS 540.89</strain>
    </source>
</reference>
<dbReference type="Proteomes" id="UP001172159">
    <property type="component" value="Unassembled WGS sequence"/>
</dbReference>
<evidence type="ECO:0000256" key="5">
    <source>
        <dbReference type="ARBA" id="ARBA00023163"/>
    </source>
</evidence>
<evidence type="ECO:0000313" key="11">
    <source>
        <dbReference type="Proteomes" id="UP001172159"/>
    </source>
</evidence>
<dbReference type="Pfam" id="PF10744">
    <property type="entry name" value="Med1"/>
    <property type="match status" value="1"/>
</dbReference>
<keyword evidence="6 7" id="KW-0539">Nucleus</keyword>
<dbReference type="PANTHER" id="PTHR35041:SF4">
    <property type="entry name" value="MEDIATOR OF RNA POLYMERASE II TRANSCRIPTION SUBUNIT 1"/>
    <property type="match status" value="1"/>
</dbReference>
<evidence type="ECO:0000256" key="4">
    <source>
        <dbReference type="ARBA" id="ARBA00023159"/>
    </source>
</evidence>
<proteinExistence type="inferred from homology"/>
<dbReference type="PANTHER" id="PTHR35041">
    <property type="entry name" value="MEDIATOR OF RNA POLYMERASE II TRANSCRIPTION SUBUNIT 1"/>
    <property type="match status" value="1"/>
</dbReference>
<comment type="caution">
    <text evidence="10">The sequence shown here is derived from an EMBL/GenBank/DDBJ whole genome shotgun (WGS) entry which is preliminary data.</text>
</comment>
<comment type="subcellular location">
    <subcellularLocation>
        <location evidence="1 7">Nucleus</location>
    </subcellularLocation>
</comment>
<name>A0AA40A3S0_9PEZI</name>
<evidence type="ECO:0000313" key="10">
    <source>
        <dbReference type="EMBL" id="KAK0708745.1"/>
    </source>
</evidence>
<evidence type="ECO:0000259" key="9">
    <source>
        <dbReference type="Pfam" id="PF10744"/>
    </source>
</evidence>
<comment type="function">
    <text evidence="7">Component of the Mediator complex, a coactivator involved in the regulated transcription of nearly all RNA polymerase II-dependent genes. Mediator functions as a bridge to convey information from gene-specific regulatory proteins to the basal RNA polymerase II transcription machinery. Mediator is recruited to promoters by direct interactions with regulatory proteins and serves as a scaffold for the assembly of a functional preinitiation complex with RNA polymerase II and the general transcription factors.</text>
</comment>
<evidence type="ECO:0000256" key="3">
    <source>
        <dbReference type="ARBA" id="ARBA00023015"/>
    </source>
</evidence>
<feature type="domain" description="Mediator complex subunit Med1" evidence="9">
    <location>
        <begin position="114"/>
        <end position="537"/>
    </location>
</feature>
<feature type="compositionally biased region" description="Polar residues" evidence="8">
    <location>
        <begin position="1"/>
        <end position="23"/>
    </location>
</feature>
<feature type="compositionally biased region" description="Polar residues" evidence="8">
    <location>
        <begin position="51"/>
        <end position="62"/>
    </location>
</feature>
<accession>A0AA40A3S0</accession>
<dbReference type="GO" id="GO:0045944">
    <property type="term" value="P:positive regulation of transcription by RNA polymerase II"/>
    <property type="evidence" value="ECO:0007669"/>
    <property type="project" value="UniProtKB-ARBA"/>
</dbReference>
<evidence type="ECO:0000256" key="1">
    <source>
        <dbReference type="ARBA" id="ARBA00004123"/>
    </source>
</evidence>
<evidence type="ECO:0000256" key="7">
    <source>
        <dbReference type="RuleBase" id="RU364059"/>
    </source>
</evidence>
<gene>
    <name evidence="10" type="ORF">B0T21DRAFT_352780</name>
</gene>
<evidence type="ECO:0000256" key="6">
    <source>
        <dbReference type="ARBA" id="ARBA00023242"/>
    </source>
</evidence>